<dbReference type="GO" id="GO:0005829">
    <property type="term" value="C:cytosol"/>
    <property type="evidence" value="ECO:0007669"/>
    <property type="project" value="TreeGrafter"/>
</dbReference>
<dbReference type="CDD" id="cd07067">
    <property type="entry name" value="HP_PGM_like"/>
    <property type="match status" value="1"/>
</dbReference>
<dbReference type="OrthoDB" id="9781415at2"/>
<dbReference type="GO" id="GO:0043456">
    <property type="term" value="P:regulation of pentose-phosphate shunt"/>
    <property type="evidence" value="ECO:0007669"/>
    <property type="project" value="TreeGrafter"/>
</dbReference>
<dbReference type="GO" id="GO:0045820">
    <property type="term" value="P:negative regulation of glycolytic process"/>
    <property type="evidence" value="ECO:0007669"/>
    <property type="project" value="TreeGrafter"/>
</dbReference>
<dbReference type="SMART" id="SM00855">
    <property type="entry name" value="PGAM"/>
    <property type="match status" value="1"/>
</dbReference>
<keyword evidence="1" id="KW-0378">Hydrolase</keyword>
<dbReference type="InterPro" id="IPR051695">
    <property type="entry name" value="Phosphoglycerate_Mutase"/>
</dbReference>
<dbReference type="Proteomes" id="UP000009286">
    <property type="component" value="Chromosome"/>
</dbReference>
<evidence type="ECO:0000256" key="1">
    <source>
        <dbReference type="ARBA" id="ARBA00022801"/>
    </source>
</evidence>
<evidence type="ECO:0000313" key="5">
    <source>
        <dbReference type="Proteomes" id="UP000009286"/>
    </source>
</evidence>
<organism evidence="4 5">
    <name type="scientific">Micavibrio aeruginosavorus (strain ARL-13)</name>
    <dbReference type="NCBI Taxonomy" id="856793"/>
    <lineage>
        <taxon>Bacteria</taxon>
        <taxon>Pseudomonadati</taxon>
        <taxon>Bdellovibrionota</taxon>
        <taxon>Bdellovibrionia</taxon>
        <taxon>Bdellovibrionales</taxon>
        <taxon>Pseudobdellovibrionaceae</taxon>
        <taxon>Micavibrio</taxon>
    </lineage>
</organism>
<dbReference type="KEGG" id="mai:MICA_1290"/>
<sequence>MLFFIRHGQTDANLNRLNAGGEWDVPLNETGMAQARAFNETNREFIEQVDTVFVSPMTRAQQTAELILKGHSKPVEVVEGLREWHLGEWSGTKWDEVGDYFTDRLNPPGGETMAAFEKRTIDNLKYAAGQHAGRVLVVAHGGLWYVYAALAKHKKLLIDNCQSEEICRLKLNEVVL</sequence>
<name>G2KSL2_MICAA</name>
<dbReference type="SUPFAM" id="SSF53254">
    <property type="entry name" value="Phosphoglycerate mutase-like"/>
    <property type="match status" value="1"/>
</dbReference>
<evidence type="ECO:0000256" key="3">
    <source>
        <dbReference type="PIRSR" id="PIRSR613078-2"/>
    </source>
</evidence>
<feature type="active site" description="Tele-phosphohistidine intermediate" evidence="2">
    <location>
        <position position="7"/>
    </location>
</feature>
<dbReference type="HOGENOM" id="CLU_033323_9_4_5"/>
<accession>G2KSL2</accession>
<dbReference type="InterPro" id="IPR029033">
    <property type="entry name" value="His_PPase_superfam"/>
</dbReference>
<dbReference type="eggNOG" id="COG0406">
    <property type="taxonomic scope" value="Bacteria"/>
</dbReference>
<dbReference type="STRING" id="856793.MICA_1290"/>
<dbReference type="EMBL" id="CP002382">
    <property type="protein sequence ID" value="AEP09612.1"/>
    <property type="molecule type" value="Genomic_DNA"/>
</dbReference>
<evidence type="ECO:0000313" key="4">
    <source>
        <dbReference type="EMBL" id="AEP09612.1"/>
    </source>
</evidence>
<dbReference type="GO" id="GO:0004331">
    <property type="term" value="F:fructose-2,6-bisphosphate 2-phosphatase activity"/>
    <property type="evidence" value="ECO:0007669"/>
    <property type="project" value="TreeGrafter"/>
</dbReference>
<dbReference type="Pfam" id="PF00300">
    <property type="entry name" value="His_Phos_1"/>
    <property type="match status" value="1"/>
</dbReference>
<gene>
    <name evidence="4" type="ordered locus">MICA_1290</name>
</gene>
<feature type="binding site" evidence="3">
    <location>
        <begin position="6"/>
        <end position="13"/>
    </location>
    <ligand>
        <name>substrate</name>
    </ligand>
</feature>
<reference evidence="4 5" key="1">
    <citation type="journal article" date="2011" name="BMC Genomics">
        <title>Genomic insights into an obligate epibiotic bacterial predator: Micavibrio aeruginosavorus ARL-13.</title>
        <authorList>
            <person name="Wang Z."/>
            <person name="Kadouri D."/>
            <person name="Wu M."/>
        </authorList>
    </citation>
    <scope>NUCLEOTIDE SEQUENCE [LARGE SCALE GENOMIC DNA]</scope>
    <source>
        <strain evidence="4 5">ARL-13</strain>
    </source>
</reference>
<dbReference type="PANTHER" id="PTHR46517:SF1">
    <property type="entry name" value="FRUCTOSE-2,6-BISPHOSPHATASE TIGAR"/>
    <property type="match status" value="1"/>
</dbReference>
<dbReference type="InterPro" id="IPR013078">
    <property type="entry name" value="His_Pase_superF_clade-1"/>
</dbReference>
<feature type="binding site" evidence="3">
    <location>
        <position position="59"/>
    </location>
    <ligand>
        <name>substrate</name>
    </ligand>
</feature>
<protein>
    <submittedName>
        <fullName evidence="4">Phosphoglycerate mutase family protein</fullName>
    </submittedName>
</protein>
<keyword evidence="5" id="KW-1185">Reference proteome</keyword>
<dbReference type="Gene3D" id="3.40.50.1240">
    <property type="entry name" value="Phosphoglycerate mutase-like"/>
    <property type="match status" value="1"/>
</dbReference>
<dbReference type="PANTHER" id="PTHR46517">
    <property type="entry name" value="FRUCTOSE-2,6-BISPHOSPHATASE TIGAR"/>
    <property type="match status" value="1"/>
</dbReference>
<dbReference type="AlphaFoldDB" id="G2KSL2"/>
<dbReference type="RefSeq" id="WP_014102835.1">
    <property type="nucleotide sequence ID" value="NC_016026.1"/>
</dbReference>
<proteinExistence type="predicted"/>
<feature type="active site" description="Proton donor/acceptor" evidence="2">
    <location>
        <position position="83"/>
    </location>
</feature>
<evidence type="ECO:0000256" key="2">
    <source>
        <dbReference type="PIRSR" id="PIRSR613078-1"/>
    </source>
</evidence>